<dbReference type="InterPro" id="IPR010400">
    <property type="entry name" value="PITH_dom"/>
</dbReference>
<dbReference type="OrthoDB" id="2635at2759"/>
<evidence type="ECO:0000313" key="5">
    <source>
        <dbReference type="Proteomes" id="UP000054144"/>
    </source>
</evidence>
<feature type="domain" description="PITH" evidence="3">
    <location>
        <begin position="31"/>
        <end position="210"/>
    </location>
</feature>
<evidence type="ECO:0000313" key="4">
    <source>
        <dbReference type="EMBL" id="KIY44435.1"/>
    </source>
</evidence>
<reference evidence="4 5" key="1">
    <citation type="journal article" date="2015" name="Fungal Genet. Biol.">
        <title>Evolution of novel wood decay mechanisms in Agaricales revealed by the genome sequences of Fistulina hepatica and Cylindrobasidium torrendii.</title>
        <authorList>
            <person name="Floudas D."/>
            <person name="Held B.W."/>
            <person name="Riley R."/>
            <person name="Nagy L.G."/>
            <person name="Koehler G."/>
            <person name="Ransdell A.S."/>
            <person name="Younus H."/>
            <person name="Chow J."/>
            <person name="Chiniquy J."/>
            <person name="Lipzen A."/>
            <person name="Tritt A."/>
            <person name="Sun H."/>
            <person name="Haridas S."/>
            <person name="LaButti K."/>
            <person name="Ohm R.A."/>
            <person name="Kues U."/>
            <person name="Blanchette R.A."/>
            <person name="Grigoriev I.V."/>
            <person name="Minto R.E."/>
            <person name="Hibbett D.S."/>
        </authorList>
    </citation>
    <scope>NUCLEOTIDE SEQUENCE [LARGE SCALE GENOMIC DNA]</scope>
    <source>
        <strain evidence="4 5">ATCC 64428</strain>
    </source>
</reference>
<sequence>MPHEHGHGRSRESHGHDHDHGHDHEHDHGHDHGGSDGLSVNLFPRIQRDLVVVSNAAHDGRGSEVIKPWNERNDDKVSYNSSSHPNVHHSRLVRIPFTGQVSLHTLLLKAGPGDQTPAKVQLVSFWSAQHFICLGDVHDLKPLQELAVAQHEEVGEYSLKRYHFNNITSVTLFFPASQGAESLKINYIGFTGVWTELKRQPVITVYEAQANLADHQKIQGTEQGFSYGGIV</sequence>
<dbReference type="SUPFAM" id="SSF49785">
    <property type="entry name" value="Galactose-binding domain-like"/>
    <property type="match status" value="1"/>
</dbReference>
<feature type="region of interest" description="Disordered" evidence="2">
    <location>
        <begin position="1"/>
        <end position="39"/>
    </location>
</feature>
<dbReference type="GO" id="GO:0005634">
    <property type="term" value="C:nucleus"/>
    <property type="evidence" value="ECO:0007669"/>
    <property type="project" value="TreeGrafter"/>
</dbReference>
<dbReference type="Pfam" id="PF06201">
    <property type="entry name" value="PITH"/>
    <property type="match status" value="1"/>
</dbReference>
<dbReference type="GO" id="GO:0005737">
    <property type="term" value="C:cytoplasm"/>
    <property type="evidence" value="ECO:0007669"/>
    <property type="project" value="UniProtKB-ARBA"/>
</dbReference>
<dbReference type="Proteomes" id="UP000054144">
    <property type="component" value="Unassembled WGS sequence"/>
</dbReference>
<organism evidence="4 5">
    <name type="scientific">Fistulina hepatica ATCC 64428</name>
    <dbReference type="NCBI Taxonomy" id="1128425"/>
    <lineage>
        <taxon>Eukaryota</taxon>
        <taxon>Fungi</taxon>
        <taxon>Dikarya</taxon>
        <taxon>Basidiomycota</taxon>
        <taxon>Agaricomycotina</taxon>
        <taxon>Agaricomycetes</taxon>
        <taxon>Agaricomycetidae</taxon>
        <taxon>Agaricales</taxon>
        <taxon>Fistulinaceae</taxon>
        <taxon>Fistulina</taxon>
    </lineage>
</organism>
<dbReference type="InterPro" id="IPR037047">
    <property type="entry name" value="PITH_dom_sf"/>
</dbReference>
<feature type="compositionally biased region" description="Basic and acidic residues" evidence="2">
    <location>
        <begin position="1"/>
        <end position="34"/>
    </location>
</feature>
<gene>
    <name evidence="4" type="ORF">FISHEDRAFT_51546</name>
</gene>
<dbReference type="InterPro" id="IPR008979">
    <property type="entry name" value="Galactose-bd-like_sf"/>
</dbReference>
<dbReference type="PANTHER" id="PTHR12175">
    <property type="entry name" value="AD039 HT014 THIOREDOXIN FAMILY TRP26"/>
    <property type="match status" value="1"/>
</dbReference>
<dbReference type="AlphaFoldDB" id="A0A0D7A135"/>
<protein>
    <recommendedName>
        <fullName evidence="3">PITH domain-containing protein</fullName>
    </recommendedName>
</protein>
<keyword evidence="5" id="KW-1185">Reference proteome</keyword>
<dbReference type="EMBL" id="KN882092">
    <property type="protein sequence ID" value="KIY44435.1"/>
    <property type="molecule type" value="Genomic_DNA"/>
</dbReference>
<name>A0A0D7A135_9AGAR</name>
<proteinExistence type="inferred from homology"/>
<dbReference type="Gene3D" id="2.60.120.470">
    <property type="entry name" value="PITH domain"/>
    <property type="match status" value="1"/>
</dbReference>
<evidence type="ECO:0000256" key="2">
    <source>
        <dbReference type="SAM" id="MobiDB-lite"/>
    </source>
</evidence>
<evidence type="ECO:0000259" key="3">
    <source>
        <dbReference type="PROSITE" id="PS51532"/>
    </source>
</evidence>
<dbReference type="PANTHER" id="PTHR12175:SF1">
    <property type="entry name" value="PITH DOMAIN-CONTAINING PROTEIN 1"/>
    <property type="match status" value="1"/>
</dbReference>
<evidence type="ECO:0000256" key="1">
    <source>
        <dbReference type="ARBA" id="ARBA00025788"/>
    </source>
</evidence>
<dbReference type="InterPro" id="IPR045099">
    <property type="entry name" value="PITH1-like"/>
</dbReference>
<dbReference type="PROSITE" id="PS51532">
    <property type="entry name" value="PITH"/>
    <property type="match status" value="1"/>
</dbReference>
<accession>A0A0D7A135</accession>
<comment type="similarity">
    <text evidence="1">Belongs to the PITHD1 family.</text>
</comment>